<dbReference type="GO" id="GO:0022857">
    <property type="term" value="F:transmembrane transporter activity"/>
    <property type="evidence" value="ECO:0007669"/>
    <property type="project" value="TreeGrafter"/>
</dbReference>
<evidence type="ECO:0000256" key="8">
    <source>
        <dbReference type="SAM" id="Phobius"/>
    </source>
</evidence>
<dbReference type="Proteomes" id="UP000660047">
    <property type="component" value="Unassembled WGS sequence"/>
</dbReference>
<dbReference type="AlphaFoldDB" id="A0AAI9NXP2"/>
<evidence type="ECO:0000259" key="10">
    <source>
        <dbReference type="Pfam" id="PF12704"/>
    </source>
</evidence>
<evidence type="ECO:0000259" key="9">
    <source>
        <dbReference type="Pfam" id="PF02687"/>
    </source>
</evidence>
<keyword evidence="5 8" id="KW-0472">Membrane</keyword>
<evidence type="ECO:0000256" key="2">
    <source>
        <dbReference type="ARBA" id="ARBA00022475"/>
    </source>
</evidence>
<feature type="transmembrane region" description="Helical" evidence="8">
    <location>
        <begin position="372"/>
        <end position="399"/>
    </location>
</feature>
<evidence type="ECO:0000256" key="4">
    <source>
        <dbReference type="ARBA" id="ARBA00022989"/>
    </source>
</evidence>
<evidence type="ECO:0000256" key="7">
    <source>
        <dbReference type="SAM" id="MobiDB-lite"/>
    </source>
</evidence>
<name>A0AAI9NXP2_9FIRM</name>
<evidence type="ECO:0000313" key="11">
    <source>
        <dbReference type="EMBL" id="GFO93767.1"/>
    </source>
</evidence>
<evidence type="ECO:0000256" key="3">
    <source>
        <dbReference type="ARBA" id="ARBA00022692"/>
    </source>
</evidence>
<dbReference type="Pfam" id="PF02687">
    <property type="entry name" value="FtsX"/>
    <property type="match status" value="1"/>
</dbReference>
<comment type="caution">
    <text evidence="11">The sequence shown here is derived from an EMBL/GenBank/DDBJ whole genome shotgun (WGS) entry which is preliminary data.</text>
</comment>
<feature type="domain" description="ABC3 transporter permease C-terminal" evidence="9">
    <location>
        <begin position="330"/>
        <end position="449"/>
    </location>
</feature>
<feature type="transmembrane region" description="Helical" evidence="8">
    <location>
        <begin position="325"/>
        <end position="351"/>
    </location>
</feature>
<dbReference type="PANTHER" id="PTHR30572:SF4">
    <property type="entry name" value="ABC TRANSPORTER PERMEASE YTRF"/>
    <property type="match status" value="1"/>
</dbReference>
<accession>A0AAI9NXP2</accession>
<feature type="domain" description="MacB-like periplasmic core" evidence="10">
    <location>
        <begin position="19"/>
        <end position="150"/>
    </location>
</feature>
<evidence type="ECO:0000256" key="5">
    <source>
        <dbReference type="ARBA" id="ARBA00023136"/>
    </source>
</evidence>
<dbReference type="InterPro" id="IPR050250">
    <property type="entry name" value="Macrolide_Exporter_MacB"/>
</dbReference>
<proteinExistence type="inferred from homology"/>
<protein>
    <submittedName>
        <fullName evidence="11">Peptide ABC transporter permease</fullName>
    </submittedName>
</protein>
<dbReference type="InterPro" id="IPR003838">
    <property type="entry name" value="ABC3_permease_C"/>
</dbReference>
<reference evidence="11" key="1">
    <citation type="submission" date="2020-06" db="EMBL/GenBank/DDBJ databases">
        <title>Characterization of fructooligosaccharide metabolism and fructooligosaccharide-degrading enzymes in human commensal butyrate producers.</title>
        <authorList>
            <person name="Tanno H."/>
            <person name="Fujii T."/>
            <person name="Hirano K."/>
            <person name="Maeno S."/>
            <person name="Tonozuka T."/>
            <person name="Sakamoto M."/>
            <person name="Ohkuma M."/>
            <person name="Tochio T."/>
            <person name="Endo A."/>
        </authorList>
    </citation>
    <scope>NUCLEOTIDE SEQUENCE</scope>
    <source>
        <strain evidence="11">JCM 31265</strain>
    </source>
</reference>
<feature type="transmembrane region" description="Helical" evidence="8">
    <location>
        <begin position="20"/>
        <end position="43"/>
    </location>
</feature>
<dbReference type="GO" id="GO:0005886">
    <property type="term" value="C:plasma membrane"/>
    <property type="evidence" value="ECO:0007669"/>
    <property type="project" value="UniProtKB-SubCell"/>
</dbReference>
<organism evidence="11 12">
    <name type="scientific">Coprococcus eutactus</name>
    <dbReference type="NCBI Taxonomy" id="33043"/>
    <lineage>
        <taxon>Bacteria</taxon>
        <taxon>Bacillati</taxon>
        <taxon>Bacillota</taxon>
        <taxon>Clostridia</taxon>
        <taxon>Lachnospirales</taxon>
        <taxon>Lachnospiraceae</taxon>
        <taxon>Coprococcus</taxon>
    </lineage>
</organism>
<dbReference type="InterPro" id="IPR025857">
    <property type="entry name" value="MacB_PCD"/>
</dbReference>
<keyword evidence="3 8" id="KW-0812">Transmembrane</keyword>
<feature type="region of interest" description="Disordered" evidence="7">
    <location>
        <begin position="199"/>
        <end position="234"/>
    </location>
</feature>
<evidence type="ECO:0000256" key="1">
    <source>
        <dbReference type="ARBA" id="ARBA00004651"/>
    </source>
</evidence>
<gene>
    <name evidence="11" type="ORF">COEU31_08130</name>
</gene>
<dbReference type="Pfam" id="PF12704">
    <property type="entry name" value="MacB_PCD"/>
    <property type="match status" value="1"/>
</dbReference>
<keyword evidence="2" id="KW-1003">Cell membrane</keyword>
<comment type="subcellular location">
    <subcellularLocation>
        <location evidence="1">Cell membrane</location>
        <topology evidence="1">Multi-pass membrane protein</topology>
    </subcellularLocation>
</comment>
<feature type="transmembrane region" description="Helical" evidence="8">
    <location>
        <begin position="419"/>
        <end position="441"/>
    </location>
</feature>
<feature type="compositionally biased region" description="Acidic residues" evidence="7">
    <location>
        <begin position="220"/>
        <end position="230"/>
    </location>
</feature>
<sequence length="458" mass="49932">MGWIWHLCLMNMKRRKIRTFLTVLGVMIGVISVVALLAVGIGVKNEMIDSAVASGSVNQITIYSETGSKHKDRMITDRTISTLTDLANVDGCYPLYEVPVSMKYGEYEYFGNLVGVPGNELDGWSLAYGENSNSSHGTSELISGGSVGKMFFNQKTFDSYEKREKKSIASLVGKRFDTTVGWSGESDRIFKLKLAGVLSDGDTDNSSDNASADTSYDSAVQDEESDESLDISDSYSEKSQTIYCDMDSLKSLLRKVSADGKLYGQPVDGNGNSYREFVYTSAVVIVDDINNVDAMVKKLQDMGYQTENSKEYLDTIQKYLKMIQLLLSGIGMIALIVAVIGISNTMTTSVFDRVNEIGILKVLGCDIDELRLLFLMEASVIGLVGGVLGVLSSYGVRIVVNKAAVSMFNLAKGTQIAMIPWWLALAGVIGSVILGVAAGYFPARWASKLRPIDAVTRR</sequence>
<feature type="compositionally biased region" description="Low complexity" evidence="7">
    <location>
        <begin position="204"/>
        <end position="218"/>
    </location>
</feature>
<evidence type="ECO:0000313" key="12">
    <source>
        <dbReference type="Proteomes" id="UP000660047"/>
    </source>
</evidence>
<dbReference type="EMBL" id="BLYL01000003">
    <property type="protein sequence ID" value="GFO93767.1"/>
    <property type="molecule type" value="Genomic_DNA"/>
</dbReference>
<evidence type="ECO:0000256" key="6">
    <source>
        <dbReference type="ARBA" id="ARBA00038076"/>
    </source>
</evidence>
<dbReference type="PANTHER" id="PTHR30572">
    <property type="entry name" value="MEMBRANE COMPONENT OF TRANSPORTER-RELATED"/>
    <property type="match status" value="1"/>
</dbReference>
<keyword evidence="4 8" id="KW-1133">Transmembrane helix</keyword>
<comment type="similarity">
    <text evidence="6">Belongs to the ABC-4 integral membrane protein family.</text>
</comment>
<dbReference type="RefSeq" id="WP_055223288.1">
    <property type="nucleotide sequence ID" value="NZ_BLYL01000003.1"/>
</dbReference>